<organism evidence="1 2">
    <name type="scientific">Hymenobacter rubripertinctus</name>
    <dbReference type="NCBI Taxonomy" id="2029981"/>
    <lineage>
        <taxon>Bacteria</taxon>
        <taxon>Pseudomonadati</taxon>
        <taxon>Bacteroidota</taxon>
        <taxon>Cytophagia</taxon>
        <taxon>Cytophagales</taxon>
        <taxon>Hymenobacteraceae</taxon>
        <taxon>Hymenobacter</taxon>
    </lineage>
</organism>
<dbReference type="PANTHER" id="PTHR35810:SF1">
    <property type="entry name" value="CYTOPLASMIC PROTEIN"/>
    <property type="match status" value="1"/>
</dbReference>
<protein>
    <submittedName>
        <fullName evidence="1">Uncharacterized protein</fullName>
    </submittedName>
</protein>
<dbReference type="EMBL" id="QYCN01000039">
    <property type="protein sequence ID" value="RIY06545.1"/>
    <property type="molecule type" value="Genomic_DNA"/>
</dbReference>
<evidence type="ECO:0000313" key="1">
    <source>
        <dbReference type="EMBL" id="RIY06545.1"/>
    </source>
</evidence>
<dbReference type="PANTHER" id="PTHR35810">
    <property type="entry name" value="CYTOPLASMIC PROTEIN-RELATED"/>
    <property type="match status" value="1"/>
</dbReference>
<evidence type="ECO:0000313" key="2">
    <source>
        <dbReference type="Proteomes" id="UP000284250"/>
    </source>
</evidence>
<accession>A0A418QMW2</accession>
<dbReference type="AlphaFoldDB" id="A0A418QMW2"/>
<reference evidence="1 2" key="2">
    <citation type="submission" date="2019-01" db="EMBL/GenBank/DDBJ databases">
        <title>Hymenobacter humicola sp. nov., isolated from soils in Antarctica.</title>
        <authorList>
            <person name="Sedlacek I."/>
            <person name="Holochova P."/>
            <person name="Kralova S."/>
            <person name="Pantucek R."/>
            <person name="Stankova E."/>
            <person name="Vrbovska V."/>
            <person name="Kristofova L."/>
            <person name="Svec P."/>
            <person name="Busse H.-J."/>
        </authorList>
    </citation>
    <scope>NUCLEOTIDE SEQUENCE [LARGE SCALE GENOMIC DNA]</scope>
    <source>
        <strain evidence="1 2">CCM 8852</strain>
    </source>
</reference>
<dbReference type="RefSeq" id="WP_119657303.1">
    <property type="nucleotide sequence ID" value="NZ_JBHUOI010000083.1"/>
</dbReference>
<comment type="caution">
    <text evidence="1">The sequence shown here is derived from an EMBL/GenBank/DDBJ whole genome shotgun (WGS) entry which is preliminary data.</text>
</comment>
<keyword evidence="2" id="KW-1185">Reference proteome</keyword>
<proteinExistence type="predicted"/>
<reference evidence="1 2" key="1">
    <citation type="submission" date="2018-09" db="EMBL/GenBank/DDBJ databases">
        <authorList>
            <person name="Zeman M."/>
            <person name="Pardy F."/>
        </authorList>
    </citation>
    <scope>NUCLEOTIDE SEQUENCE [LARGE SCALE GENOMIC DNA]</scope>
    <source>
        <strain evidence="1 2">CCM 8852</strain>
    </source>
</reference>
<dbReference type="Proteomes" id="UP000284250">
    <property type="component" value="Unassembled WGS sequence"/>
</dbReference>
<name>A0A418QMW2_9BACT</name>
<dbReference type="OrthoDB" id="9802752at2"/>
<sequence length="91" mass="10308">MQPGSDFLLCQSADSQSRLDVQLRNETVRLTQAQMAGLFDTTEQNCSLHTRNSFRDAELDKKAVVRDFLTTASDRKNCQTKNYNPDVIIPV</sequence>
<gene>
    <name evidence="1" type="ORF">D0T11_18540</name>
</gene>